<evidence type="ECO:0000259" key="12">
    <source>
        <dbReference type="Pfam" id="PF01593"/>
    </source>
</evidence>
<evidence type="ECO:0000256" key="2">
    <source>
        <dbReference type="ARBA" id="ARBA00005073"/>
    </source>
</evidence>
<evidence type="ECO:0000256" key="1">
    <source>
        <dbReference type="ARBA" id="ARBA00002600"/>
    </source>
</evidence>
<organism evidence="13 14">
    <name type="scientific">Marasmius oreades</name>
    <name type="common">fairy-ring Marasmius</name>
    <dbReference type="NCBI Taxonomy" id="181124"/>
    <lineage>
        <taxon>Eukaryota</taxon>
        <taxon>Fungi</taxon>
        <taxon>Dikarya</taxon>
        <taxon>Basidiomycota</taxon>
        <taxon>Agaricomycotina</taxon>
        <taxon>Agaricomycetes</taxon>
        <taxon>Agaricomycetidae</taxon>
        <taxon>Agaricales</taxon>
        <taxon>Marasmiineae</taxon>
        <taxon>Marasmiaceae</taxon>
        <taxon>Marasmius</taxon>
    </lineage>
</organism>
<evidence type="ECO:0000313" key="13">
    <source>
        <dbReference type="EMBL" id="KAG7094962.1"/>
    </source>
</evidence>
<keyword evidence="6 11" id="KW-0274">FAD</keyword>
<evidence type="ECO:0000256" key="11">
    <source>
        <dbReference type="RuleBase" id="RU367069"/>
    </source>
</evidence>
<evidence type="ECO:0000256" key="9">
    <source>
        <dbReference type="ARBA" id="ARBA00023244"/>
    </source>
</evidence>
<dbReference type="Proteomes" id="UP001049176">
    <property type="component" value="Chromosome 3"/>
</dbReference>
<evidence type="ECO:0000313" key="14">
    <source>
        <dbReference type="Proteomes" id="UP001049176"/>
    </source>
</evidence>
<comment type="similarity">
    <text evidence="3 11">Belongs to the protoporphyrinogen/coproporphyrinogen oxidase family. Protoporphyrinogen oxidase subfamily.</text>
</comment>
<keyword evidence="8 11" id="KW-0350">Heme biosynthesis</keyword>
<dbReference type="EMBL" id="CM032183">
    <property type="protein sequence ID" value="KAG7094962.1"/>
    <property type="molecule type" value="Genomic_DNA"/>
</dbReference>
<gene>
    <name evidence="13" type="ORF">E1B28_005763</name>
</gene>
<dbReference type="GO" id="GO:0006782">
    <property type="term" value="P:protoporphyrinogen IX biosynthetic process"/>
    <property type="evidence" value="ECO:0007669"/>
    <property type="project" value="UniProtKB-UniRule"/>
</dbReference>
<dbReference type="NCBIfam" id="TIGR00562">
    <property type="entry name" value="proto_IX_ox"/>
    <property type="match status" value="1"/>
</dbReference>
<dbReference type="RefSeq" id="XP_043011432.1">
    <property type="nucleotide sequence ID" value="XM_043150345.1"/>
</dbReference>
<sequence>MHRPSIAVLGGGLTGLSSAFYLSRRYPEALITVYEKSPRFGGWVHSERIDVTPPDGGSAQVLLESGPRTLRPNAKAVLELINLLGLKESLVTTPKTSPAAKNRFLQLPEVQPHGIVSLPTSIPALLSSPLRDHLLWNVLRESLKCGNRPSGVNDESFDEFIGRRFGGSFARKFGSALVHGIYAADSRKLSVRAAFPSLWEAEERGWGSVIRGLLVPNTQRSRPIDDDYEAGDITKLMESVSVFSFKDGMSTITDTLVEYLKQRQHVRLLPNTGVETLAVLDGGIQVSLTNVLHEASSSSTDQNYGRQRRPSKFCGVNPSPSRVGFHCTTCRIVTLLNCQPLLIGSCHKYYLSTGSGPTTNSSTWFRLSDSSSFLRLFRTELRNPWGCIRLLCSILSGHARASSIANHEINRDDGWPVSYHTAAYVARQRNEASGYPSWI</sequence>
<keyword evidence="5 11" id="KW-0285">Flavoprotein</keyword>
<comment type="catalytic activity">
    <reaction evidence="10 11">
        <text>protoporphyrinogen IX + 3 O2 = protoporphyrin IX + 3 H2O2</text>
        <dbReference type="Rhea" id="RHEA:25576"/>
        <dbReference type="ChEBI" id="CHEBI:15379"/>
        <dbReference type="ChEBI" id="CHEBI:16240"/>
        <dbReference type="ChEBI" id="CHEBI:57306"/>
        <dbReference type="ChEBI" id="CHEBI:57307"/>
        <dbReference type="EC" id="1.3.3.4"/>
    </reaction>
</comment>
<dbReference type="GO" id="GO:0004729">
    <property type="term" value="F:oxygen-dependent protoporphyrinogen oxidase activity"/>
    <property type="evidence" value="ECO:0007669"/>
    <property type="project" value="UniProtKB-UniRule"/>
</dbReference>
<name>A0A9P7S455_9AGAR</name>
<keyword evidence="14" id="KW-1185">Reference proteome</keyword>
<evidence type="ECO:0000256" key="5">
    <source>
        <dbReference type="ARBA" id="ARBA00022630"/>
    </source>
</evidence>
<evidence type="ECO:0000256" key="7">
    <source>
        <dbReference type="ARBA" id="ARBA00023002"/>
    </source>
</evidence>
<dbReference type="InterPro" id="IPR036188">
    <property type="entry name" value="FAD/NAD-bd_sf"/>
</dbReference>
<dbReference type="EC" id="1.3.3.4" evidence="4 11"/>
<dbReference type="SUPFAM" id="SSF51905">
    <property type="entry name" value="FAD/NAD(P)-binding domain"/>
    <property type="match status" value="1"/>
</dbReference>
<comment type="subcellular location">
    <subcellularLocation>
        <location evidence="11">Mitochondrion inner membrane</location>
    </subcellularLocation>
</comment>
<comment type="caution">
    <text evidence="13">The sequence shown here is derived from an EMBL/GenBank/DDBJ whole genome shotgun (WGS) entry which is preliminary data.</text>
</comment>
<dbReference type="OrthoDB" id="438553at2759"/>
<evidence type="ECO:0000256" key="4">
    <source>
        <dbReference type="ARBA" id="ARBA00012867"/>
    </source>
</evidence>
<protein>
    <recommendedName>
        <fullName evidence="4 11">Protoporphyrinogen oxidase</fullName>
        <ecNumber evidence="4 11">1.3.3.4</ecNumber>
    </recommendedName>
</protein>
<dbReference type="InterPro" id="IPR004572">
    <property type="entry name" value="Protoporphyrinogen_oxidase"/>
</dbReference>
<evidence type="ECO:0000256" key="10">
    <source>
        <dbReference type="ARBA" id="ARBA00047554"/>
    </source>
</evidence>
<dbReference type="KEGG" id="more:E1B28_005763"/>
<dbReference type="AlphaFoldDB" id="A0A9P7S455"/>
<dbReference type="Gene3D" id="3.50.50.60">
    <property type="entry name" value="FAD/NAD(P)-binding domain"/>
    <property type="match status" value="1"/>
</dbReference>
<reference evidence="13" key="1">
    <citation type="journal article" date="2021" name="Genome Biol. Evol.">
        <title>The assembled and annotated genome of the fairy-ring fungus Marasmius oreades.</title>
        <authorList>
            <person name="Hiltunen M."/>
            <person name="Ament-Velasquez S.L."/>
            <person name="Johannesson H."/>
        </authorList>
    </citation>
    <scope>NUCLEOTIDE SEQUENCE</scope>
    <source>
        <strain evidence="13">03SP1</strain>
    </source>
</reference>
<comment type="cofactor">
    <cofactor evidence="11">
        <name>FAD</name>
        <dbReference type="ChEBI" id="CHEBI:57692"/>
    </cofactor>
    <text evidence="11">Binds 1 FAD per subunit.</text>
</comment>
<feature type="domain" description="Amine oxidase" evidence="12">
    <location>
        <begin position="13"/>
        <end position="290"/>
    </location>
</feature>
<comment type="function">
    <text evidence="1 11">Catalyzes the 6-electron oxidation of protoporphyrinogen-IX to form protoporphyrin-IX.</text>
</comment>
<dbReference type="GO" id="GO:0005743">
    <property type="term" value="C:mitochondrial inner membrane"/>
    <property type="evidence" value="ECO:0007669"/>
    <property type="project" value="UniProtKB-SubCell"/>
</dbReference>
<dbReference type="PANTHER" id="PTHR42923:SF3">
    <property type="entry name" value="PROTOPORPHYRINOGEN OXIDASE"/>
    <property type="match status" value="1"/>
</dbReference>
<dbReference type="InterPro" id="IPR002937">
    <property type="entry name" value="Amino_oxidase"/>
</dbReference>
<dbReference type="GeneID" id="66074839"/>
<keyword evidence="9 11" id="KW-0627">Porphyrin biosynthesis</keyword>
<keyword evidence="7 11" id="KW-0560">Oxidoreductase</keyword>
<dbReference type="PANTHER" id="PTHR42923">
    <property type="entry name" value="PROTOPORPHYRINOGEN OXIDASE"/>
    <property type="match status" value="1"/>
</dbReference>
<dbReference type="InterPro" id="IPR050464">
    <property type="entry name" value="Zeta_carotene_desat/Oxidored"/>
</dbReference>
<dbReference type="Pfam" id="PF01593">
    <property type="entry name" value="Amino_oxidase"/>
    <property type="match status" value="1"/>
</dbReference>
<comment type="pathway">
    <text evidence="2 11">Porphyrin-containing compound metabolism; protoporphyrin-IX biosynthesis; protoporphyrin-IX from protoporphyrinogen-IX: step 1/1.</text>
</comment>
<accession>A0A9P7S455</accession>
<evidence type="ECO:0000256" key="6">
    <source>
        <dbReference type="ARBA" id="ARBA00022827"/>
    </source>
</evidence>
<proteinExistence type="inferred from homology"/>
<evidence type="ECO:0000256" key="8">
    <source>
        <dbReference type="ARBA" id="ARBA00023133"/>
    </source>
</evidence>
<evidence type="ECO:0000256" key="3">
    <source>
        <dbReference type="ARBA" id="ARBA00010551"/>
    </source>
</evidence>